<dbReference type="EC" id="3.1.4.58" evidence="2"/>
<dbReference type="OrthoDB" id="9789350at2"/>
<dbReference type="InterPro" id="IPR009097">
    <property type="entry name" value="Cyclic_Pdiesterase"/>
</dbReference>
<protein>
    <recommendedName>
        <fullName evidence="2">RNA 2',3'-cyclic phosphodiesterase</fullName>
        <shortName evidence="2">RNA 2',3'-CPDase</shortName>
        <ecNumber evidence="2">3.1.4.58</ecNumber>
    </recommendedName>
</protein>
<dbReference type="RefSeq" id="WP_100667018.1">
    <property type="nucleotide sequence ID" value="NZ_CP024955.1"/>
</dbReference>
<dbReference type="SUPFAM" id="SSF55144">
    <property type="entry name" value="LigT-like"/>
    <property type="match status" value="1"/>
</dbReference>
<comment type="function">
    <text evidence="2">Hydrolyzes RNA 2',3'-cyclic phosphodiester to an RNA 2'-phosphomonoester.</text>
</comment>
<dbReference type="Proteomes" id="UP000231932">
    <property type="component" value="Chromosome"/>
</dbReference>
<reference evidence="4" key="1">
    <citation type="submission" date="2017-11" db="EMBL/GenBank/DDBJ databases">
        <title>Complete Genome Sequence of Kyrpidia sp. Strain EA-1, a thermophilic, hydrogen-oxidizing Bacterium, isolated from the Azores.</title>
        <authorList>
            <person name="Reiner J.E."/>
            <person name="Lapp C.J."/>
            <person name="Bunk B."/>
            <person name="Gescher J."/>
        </authorList>
    </citation>
    <scope>NUCLEOTIDE SEQUENCE [LARGE SCALE GENOMIC DNA]</scope>
    <source>
        <strain evidence="4">EA-1</strain>
    </source>
</reference>
<gene>
    <name evidence="3" type="ORF">CVV65_03850</name>
</gene>
<evidence type="ECO:0000256" key="2">
    <source>
        <dbReference type="HAMAP-Rule" id="MF_01940"/>
    </source>
</evidence>
<dbReference type="EMBL" id="CP024955">
    <property type="protein sequence ID" value="ATY84190.1"/>
    <property type="molecule type" value="Genomic_DNA"/>
</dbReference>
<dbReference type="PANTHER" id="PTHR35561">
    <property type="entry name" value="RNA 2',3'-CYCLIC PHOSPHODIESTERASE"/>
    <property type="match status" value="1"/>
</dbReference>
<name>A0A2K8N6H9_9BACL</name>
<feature type="short sequence motif" description="HXTX 1" evidence="2">
    <location>
        <begin position="41"/>
        <end position="44"/>
    </location>
</feature>
<dbReference type="HAMAP" id="MF_01940">
    <property type="entry name" value="RNA_CPDase"/>
    <property type="match status" value="1"/>
</dbReference>
<feature type="active site" description="Proton acceptor" evidence="2">
    <location>
        <position position="125"/>
    </location>
</feature>
<dbReference type="Pfam" id="PF13563">
    <property type="entry name" value="2_5_RNA_ligase2"/>
    <property type="match status" value="1"/>
</dbReference>
<feature type="short sequence motif" description="HXTX 2" evidence="2">
    <location>
        <begin position="125"/>
        <end position="128"/>
    </location>
</feature>
<sequence length="186" mass="20673">MGRYFWGIGLPEEIGARIEAWAADQGAAIPVKRWYHRRQFHITLLFFGDLIDDKLDSADGAARETAKKTAPFDLVLGSLGTFNRSKVVWLGIRPNPNLMALRQSLWEAATALGASGNDRPAYRPHLTLGRLSLPWEPAGSRAPDTEELAGISFRVSEFHRYESRLSPAGPDYRAVSSFGFQADQND</sequence>
<dbReference type="GO" id="GO:0008664">
    <property type="term" value="F:RNA 2',3'-cyclic 3'-phosphodiesterase activity"/>
    <property type="evidence" value="ECO:0007669"/>
    <property type="project" value="UniProtKB-EC"/>
</dbReference>
<evidence type="ECO:0000256" key="1">
    <source>
        <dbReference type="ARBA" id="ARBA00022801"/>
    </source>
</evidence>
<dbReference type="InterPro" id="IPR004175">
    <property type="entry name" value="RNA_CPDase"/>
</dbReference>
<dbReference type="PANTHER" id="PTHR35561:SF1">
    <property type="entry name" value="RNA 2',3'-CYCLIC PHOSPHODIESTERASE"/>
    <property type="match status" value="1"/>
</dbReference>
<dbReference type="AlphaFoldDB" id="A0A2K8N6H9"/>
<organism evidence="3 4">
    <name type="scientific">Kyrpidia spormannii</name>
    <dbReference type="NCBI Taxonomy" id="2055160"/>
    <lineage>
        <taxon>Bacteria</taxon>
        <taxon>Bacillati</taxon>
        <taxon>Bacillota</taxon>
        <taxon>Bacilli</taxon>
        <taxon>Bacillales</taxon>
        <taxon>Alicyclobacillaceae</taxon>
        <taxon>Kyrpidia</taxon>
    </lineage>
</organism>
<dbReference type="NCBIfam" id="TIGR02258">
    <property type="entry name" value="2_5_ligase"/>
    <property type="match status" value="1"/>
</dbReference>
<evidence type="ECO:0000313" key="4">
    <source>
        <dbReference type="Proteomes" id="UP000231932"/>
    </source>
</evidence>
<comment type="similarity">
    <text evidence="2">Belongs to the 2H phosphoesterase superfamily. ThpR family.</text>
</comment>
<comment type="catalytic activity">
    <reaction evidence="2">
        <text>a 3'-end 2',3'-cyclophospho-ribonucleotide-RNA + H2O = a 3'-end 2'-phospho-ribonucleotide-RNA + H(+)</text>
        <dbReference type="Rhea" id="RHEA:11828"/>
        <dbReference type="Rhea" id="RHEA-COMP:10464"/>
        <dbReference type="Rhea" id="RHEA-COMP:17353"/>
        <dbReference type="ChEBI" id="CHEBI:15377"/>
        <dbReference type="ChEBI" id="CHEBI:15378"/>
        <dbReference type="ChEBI" id="CHEBI:83064"/>
        <dbReference type="ChEBI" id="CHEBI:173113"/>
        <dbReference type="EC" id="3.1.4.58"/>
    </reaction>
</comment>
<keyword evidence="1 2" id="KW-0378">Hydrolase</keyword>
<keyword evidence="4" id="KW-1185">Reference proteome</keyword>
<evidence type="ECO:0000313" key="3">
    <source>
        <dbReference type="EMBL" id="ATY84190.1"/>
    </source>
</evidence>
<proteinExistence type="inferred from homology"/>
<dbReference type="GO" id="GO:0004113">
    <property type="term" value="F:2',3'-cyclic-nucleotide 3'-phosphodiesterase activity"/>
    <property type="evidence" value="ECO:0007669"/>
    <property type="project" value="InterPro"/>
</dbReference>
<dbReference type="KEGG" id="kyr:CVV65_03850"/>
<accession>A0A2K8N6H9</accession>
<feature type="active site" description="Proton donor" evidence="2">
    <location>
        <position position="41"/>
    </location>
</feature>
<dbReference type="Gene3D" id="3.90.1140.10">
    <property type="entry name" value="Cyclic phosphodiesterase"/>
    <property type="match status" value="1"/>
</dbReference>